<accession>A0AAD4JE26</accession>
<evidence type="ECO:0000313" key="4">
    <source>
        <dbReference type="Proteomes" id="UP001190926"/>
    </source>
</evidence>
<dbReference type="InterPro" id="IPR036514">
    <property type="entry name" value="SGNH_hydro_sf"/>
</dbReference>
<reference evidence="3 4" key="1">
    <citation type="journal article" date="2021" name="Nat. Commun.">
        <title>Incipient diploidization of the medicinal plant Perilla within 10,000 years.</title>
        <authorList>
            <person name="Zhang Y."/>
            <person name="Shen Q."/>
            <person name="Leng L."/>
            <person name="Zhang D."/>
            <person name="Chen S."/>
            <person name="Shi Y."/>
            <person name="Ning Z."/>
            <person name="Chen S."/>
        </authorList>
    </citation>
    <scope>NUCLEOTIDE SEQUENCE [LARGE SCALE GENOMIC DNA]</scope>
    <source>
        <strain evidence="4">cv. PC099</strain>
    </source>
</reference>
<comment type="similarity">
    <text evidence="1">Belongs to the 'GDSL' lipolytic enzyme family.</text>
</comment>
<dbReference type="AlphaFoldDB" id="A0AAD4JE26"/>
<keyword evidence="4" id="KW-1185">Reference proteome</keyword>
<dbReference type="GO" id="GO:0016788">
    <property type="term" value="F:hydrolase activity, acting on ester bonds"/>
    <property type="evidence" value="ECO:0007669"/>
    <property type="project" value="InterPro"/>
</dbReference>
<comment type="caution">
    <text evidence="3">The sequence shown here is derived from an EMBL/GenBank/DDBJ whole genome shotgun (WGS) entry which is preliminary data.</text>
</comment>
<dbReference type="Pfam" id="PF00657">
    <property type="entry name" value="Lipase_GDSL"/>
    <property type="match status" value="1"/>
</dbReference>
<dbReference type="EMBL" id="SDAM02000079">
    <property type="protein sequence ID" value="KAH6832027.1"/>
    <property type="molecule type" value="Genomic_DNA"/>
</dbReference>
<dbReference type="InterPro" id="IPR001087">
    <property type="entry name" value="GDSL"/>
</dbReference>
<dbReference type="PANTHER" id="PTHR22835">
    <property type="entry name" value="ZINC FINGER FYVE DOMAIN CONTAINING PROTEIN"/>
    <property type="match status" value="1"/>
</dbReference>
<dbReference type="Proteomes" id="UP001190926">
    <property type="component" value="Unassembled WGS sequence"/>
</dbReference>
<gene>
    <name evidence="3" type="ORF">C2S53_008067</name>
</gene>
<name>A0AAD4JE26_PERFH</name>
<organism evidence="3 4">
    <name type="scientific">Perilla frutescens var. hirtella</name>
    <name type="common">Perilla citriodora</name>
    <name type="synonym">Perilla setoyensis</name>
    <dbReference type="NCBI Taxonomy" id="608512"/>
    <lineage>
        <taxon>Eukaryota</taxon>
        <taxon>Viridiplantae</taxon>
        <taxon>Streptophyta</taxon>
        <taxon>Embryophyta</taxon>
        <taxon>Tracheophyta</taxon>
        <taxon>Spermatophyta</taxon>
        <taxon>Magnoliopsida</taxon>
        <taxon>eudicotyledons</taxon>
        <taxon>Gunneridae</taxon>
        <taxon>Pentapetalae</taxon>
        <taxon>asterids</taxon>
        <taxon>lamiids</taxon>
        <taxon>Lamiales</taxon>
        <taxon>Lamiaceae</taxon>
        <taxon>Nepetoideae</taxon>
        <taxon>Elsholtzieae</taxon>
        <taxon>Perilla</taxon>
    </lineage>
</organism>
<evidence type="ECO:0000313" key="3">
    <source>
        <dbReference type="EMBL" id="KAH6832027.1"/>
    </source>
</evidence>
<evidence type="ECO:0000256" key="1">
    <source>
        <dbReference type="ARBA" id="ARBA00008668"/>
    </source>
</evidence>
<evidence type="ECO:0000256" key="2">
    <source>
        <dbReference type="ARBA" id="ARBA00023180"/>
    </source>
</evidence>
<keyword evidence="2" id="KW-0325">Glycoprotein</keyword>
<proteinExistence type="inferred from homology"/>
<dbReference type="SUPFAM" id="SSF52266">
    <property type="entry name" value="SGNH hydrolase"/>
    <property type="match status" value="1"/>
</dbReference>
<dbReference type="Gene3D" id="3.40.50.1110">
    <property type="entry name" value="SGNH hydrolase"/>
    <property type="match status" value="1"/>
</dbReference>
<dbReference type="PANTHER" id="PTHR22835:SF683">
    <property type="entry name" value="OS05G0506800 PROTEIN"/>
    <property type="match status" value="1"/>
</dbReference>
<protein>
    <submittedName>
        <fullName evidence="3">Uncharacterized protein</fullName>
    </submittedName>
</protein>
<sequence>MIDFIAEYLGLPLVPPFYGGENLSGGRSVNFAAASANALPDSFFASKGIQVNNANISLVDQLRWFKELFLSNFYQKPSDRKKYLESSLILVGEIGGNDYNHALLGGKSMELVETFVPQVVKVIGSTIREIIKLGGLTLMVPGNIPIGCSTTYLTEYKNSKENDYYDPETGCINWLNKFSQYHNKQLQSEISRIQQENPNAKIIYADYYNAAMRFYRSPQKYGFAKGALTACCPRCGPYKVEPSSPSQWWPRRGHKLGPEACENPSEYVSWDGLHLTEAAYKLIVTNLVPKSFAIPQLNSNSVCASSLNALSNH</sequence>